<dbReference type="Proteomes" id="UP000813385">
    <property type="component" value="Unassembled WGS sequence"/>
</dbReference>
<evidence type="ECO:0000313" key="9">
    <source>
        <dbReference type="EMBL" id="KAH7354004.1"/>
    </source>
</evidence>
<dbReference type="GO" id="GO:0090560">
    <property type="term" value="F:2-(3-amino-3-carboxypropyl)histidine synthase activity"/>
    <property type="evidence" value="ECO:0007669"/>
    <property type="project" value="InterPro"/>
</dbReference>
<accession>A0A8K0X006</accession>
<sequence>MDTPVAPPVLSTPAEYTFEDPTPAPPPPSAPRSDEELRDVYEIARAAREIKQGGWTRVALQFPDHMLSDASWVVEALKNALAELPSRTDAEQAPAAADTREALETDLTTGPGGQALVPPPQTPIRERIYILADTSYSACCVDEIAAEHADAHVVVHYGRSCLSPTSRLPVIYVFTRNPLDHDAAVTAFQKEFPDKGAKVILMADLTYQDHVAPLAASLRSQGYVGLLHTTVVHDPAGAIPNRRVAAADASADAESNAEAGVGSEAEVETGADVNLAEYSLFHISTPPAALLLALQTRMASLHVLDTSSSTLSTDDPTRTTGALLRRRYAKVLTLASAGVVGILVNTLSVANYMSSIDLLRRRIADAGKKSYTVVVGKLNPAKLANFAEIDGWVVVGCWESGLVEEDSGFYRPVITPFEMEAALLPDEERVWGLEWWAGIEKMKAQEEKTGDGEAGDGAETESVEGGVEDEESAPPQFDLRTGKLITHSQPMRVVVGGHGKPKAAEGANGTAGALIKQDTGRGELATINGVVSPGAEFLRSKRTWQGLGTDHDGEETSTVVEEGRSGVARGYTVGEDSSRA</sequence>
<dbReference type="UniPathway" id="UPA00559"/>
<comment type="cofactor">
    <cofactor evidence="1">
        <name>[4Fe-4S] cluster</name>
        <dbReference type="ChEBI" id="CHEBI:49883"/>
    </cofactor>
</comment>
<dbReference type="GO" id="GO:0051536">
    <property type="term" value="F:iron-sulfur cluster binding"/>
    <property type="evidence" value="ECO:0007669"/>
    <property type="project" value="UniProtKB-KW"/>
</dbReference>
<evidence type="ECO:0000313" key="10">
    <source>
        <dbReference type="Proteomes" id="UP000813385"/>
    </source>
</evidence>
<evidence type="ECO:0000256" key="3">
    <source>
        <dbReference type="ARBA" id="ARBA00006179"/>
    </source>
</evidence>
<evidence type="ECO:0000256" key="7">
    <source>
        <dbReference type="RuleBase" id="RU364133"/>
    </source>
</evidence>
<dbReference type="FunFam" id="3.40.50.11860:FF:000001">
    <property type="entry name" value="2-(3-amino-3-carboxypropyl)histidine synthase subunit 2"/>
    <property type="match status" value="1"/>
</dbReference>
<feature type="compositionally biased region" description="Acidic residues" evidence="8">
    <location>
        <begin position="453"/>
        <end position="472"/>
    </location>
</feature>
<proteinExistence type="inferred from homology"/>
<comment type="similarity">
    <text evidence="3 7">Belongs to the DPH1/DPH2 family. DPH2 subfamily.</text>
</comment>
<dbReference type="Gene3D" id="3.40.50.11860">
    <property type="entry name" value="Diphthamide synthesis DPH1/DPH2 domain 3"/>
    <property type="match status" value="1"/>
</dbReference>
<comment type="pathway">
    <text evidence="2 7">Protein modification; peptidyl-diphthamide biosynthesis.</text>
</comment>
<comment type="subcellular location">
    <subcellularLocation>
        <location evidence="7">Cytoplasm</location>
    </subcellularLocation>
</comment>
<keyword evidence="6 7" id="KW-0411">Iron-sulfur</keyword>
<keyword evidence="7" id="KW-0963">Cytoplasm</keyword>
<dbReference type="InterPro" id="IPR016435">
    <property type="entry name" value="DPH1/DPH2"/>
</dbReference>
<dbReference type="Gene3D" id="3.40.50.11840">
    <property type="entry name" value="Diphthamide synthesis DPH1/DPH2 domain 1"/>
    <property type="match status" value="1"/>
</dbReference>
<reference evidence="9" key="1">
    <citation type="journal article" date="2021" name="Nat. Commun.">
        <title>Genetic determinants of endophytism in the Arabidopsis root mycobiome.</title>
        <authorList>
            <person name="Mesny F."/>
            <person name="Miyauchi S."/>
            <person name="Thiergart T."/>
            <person name="Pickel B."/>
            <person name="Atanasova L."/>
            <person name="Karlsson M."/>
            <person name="Huettel B."/>
            <person name="Barry K.W."/>
            <person name="Haridas S."/>
            <person name="Chen C."/>
            <person name="Bauer D."/>
            <person name="Andreopoulos W."/>
            <person name="Pangilinan J."/>
            <person name="LaButti K."/>
            <person name="Riley R."/>
            <person name="Lipzen A."/>
            <person name="Clum A."/>
            <person name="Drula E."/>
            <person name="Henrissat B."/>
            <person name="Kohler A."/>
            <person name="Grigoriev I.V."/>
            <person name="Martin F.M."/>
            <person name="Hacquard S."/>
        </authorList>
    </citation>
    <scope>NUCLEOTIDE SEQUENCE</scope>
    <source>
        <strain evidence="9">MPI-CAGE-AT-0016</strain>
    </source>
</reference>
<comment type="caution">
    <text evidence="9">The sequence shown here is derived from an EMBL/GenBank/DDBJ whole genome shotgun (WGS) entry which is preliminary data.</text>
</comment>
<evidence type="ECO:0000256" key="2">
    <source>
        <dbReference type="ARBA" id="ARBA00005156"/>
    </source>
</evidence>
<comment type="function">
    <text evidence="7">Required for the first step of diphthamide biosynthesis, a post-translational modification of histidine which occurs in elongation factor 2. DPH1 and DPH2 transfer a 3-amino-3-carboxypropyl (ACP) group from S-adenosyl-L-methionine (SAM) to a histidine residue, the reaction is assisted by a reduction system comprising DPH3 and a NADH-dependent reductase. Facilitates the reduction of the catalytic iron-sulfur cluster found in the DPH1 subunit.</text>
</comment>
<evidence type="ECO:0000256" key="8">
    <source>
        <dbReference type="SAM" id="MobiDB-lite"/>
    </source>
</evidence>
<dbReference type="PANTHER" id="PTHR10762">
    <property type="entry name" value="DIPHTHAMIDE BIOSYNTHESIS PROTEIN"/>
    <property type="match status" value="1"/>
</dbReference>
<dbReference type="Pfam" id="PF01866">
    <property type="entry name" value="Diphthamide_syn"/>
    <property type="match status" value="1"/>
</dbReference>
<feature type="region of interest" description="Disordered" evidence="8">
    <location>
        <begin position="445"/>
        <end position="475"/>
    </location>
</feature>
<dbReference type="PANTHER" id="PTHR10762:SF2">
    <property type="entry name" value="2-(3-AMINO-3-CARBOXYPROPYL)HISTIDINE SYNTHASE SUBUNIT 2"/>
    <property type="match status" value="1"/>
</dbReference>
<evidence type="ECO:0000256" key="5">
    <source>
        <dbReference type="ARBA" id="ARBA00023004"/>
    </source>
</evidence>
<feature type="region of interest" description="Disordered" evidence="8">
    <location>
        <begin position="1"/>
        <end position="35"/>
    </location>
</feature>
<dbReference type="GO" id="GO:0046872">
    <property type="term" value="F:metal ion binding"/>
    <property type="evidence" value="ECO:0007669"/>
    <property type="project" value="UniProtKB-KW"/>
</dbReference>
<keyword evidence="4 7" id="KW-0479">Metal-binding</keyword>
<dbReference type="GO" id="GO:0005737">
    <property type="term" value="C:cytoplasm"/>
    <property type="evidence" value="ECO:0007669"/>
    <property type="project" value="UniProtKB-SubCell"/>
</dbReference>
<dbReference type="OrthoDB" id="449241at2759"/>
<dbReference type="SFLD" id="SFLDG01121">
    <property type="entry name" value="Diphthamide_biosynthesis"/>
    <property type="match status" value="1"/>
</dbReference>
<dbReference type="NCBIfam" id="TIGR00322">
    <property type="entry name" value="diphth2_R"/>
    <property type="match status" value="1"/>
</dbReference>
<dbReference type="InterPro" id="IPR042265">
    <property type="entry name" value="DPH1/DPH2_3"/>
</dbReference>
<protein>
    <recommendedName>
        <fullName evidence="7">2-(3-amino-3-carboxypropyl)histidine synthase subunit 2</fullName>
    </recommendedName>
</protein>
<gene>
    <name evidence="9" type="ORF">B0T11DRAFT_357314</name>
</gene>
<feature type="region of interest" description="Disordered" evidence="8">
    <location>
        <begin position="542"/>
        <end position="580"/>
    </location>
</feature>
<organism evidence="9 10">
    <name type="scientific">Plectosphaerella cucumerina</name>
    <dbReference type="NCBI Taxonomy" id="40658"/>
    <lineage>
        <taxon>Eukaryota</taxon>
        <taxon>Fungi</taxon>
        <taxon>Dikarya</taxon>
        <taxon>Ascomycota</taxon>
        <taxon>Pezizomycotina</taxon>
        <taxon>Sordariomycetes</taxon>
        <taxon>Hypocreomycetidae</taxon>
        <taxon>Glomerellales</taxon>
        <taxon>Plectosphaerellaceae</taxon>
        <taxon>Plectosphaerella</taxon>
    </lineage>
</organism>
<dbReference type="GO" id="GO:0017183">
    <property type="term" value="P:protein histidyl modification to diphthamide"/>
    <property type="evidence" value="ECO:0007669"/>
    <property type="project" value="UniProtKB-UniPathway"/>
</dbReference>
<evidence type="ECO:0000256" key="6">
    <source>
        <dbReference type="ARBA" id="ARBA00023014"/>
    </source>
</evidence>
<dbReference type="AlphaFoldDB" id="A0A8K0X006"/>
<keyword evidence="5 7" id="KW-0408">Iron</keyword>
<evidence type="ECO:0000256" key="4">
    <source>
        <dbReference type="ARBA" id="ARBA00022723"/>
    </source>
</evidence>
<name>A0A8K0X006_9PEZI</name>
<dbReference type="SFLD" id="SFLDS00032">
    <property type="entry name" value="Radical_SAM_3-amino-3-carboxyp"/>
    <property type="match status" value="1"/>
</dbReference>
<dbReference type="NCBIfam" id="TIGR00272">
    <property type="entry name" value="DPH2"/>
    <property type="match status" value="1"/>
</dbReference>
<keyword evidence="10" id="KW-1185">Reference proteome</keyword>
<dbReference type="InterPro" id="IPR042263">
    <property type="entry name" value="DPH1/DPH2_1"/>
</dbReference>
<evidence type="ECO:0000256" key="1">
    <source>
        <dbReference type="ARBA" id="ARBA00001966"/>
    </source>
</evidence>
<dbReference type="FunFam" id="3.40.50.11840:FF:000010">
    <property type="entry name" value="2-(3-amino-3-carboxypropyl)histidine synthase subunit 2"/>
    <property type="match status" value="1"/>
</dbReference>
<dbReference type="SFLD" id="SFLDF00408">
    <property type="entry name" value="Diphthamide_biosynthesis_famil"/>
    <property type="match status" value="1"/>
</dbReference>
<dbReference type="InterPro" id="IPR010014">
    <property type="entry name" value="DHP2"/>
</dbReference>
<dbReference type="EMBL" id="JAGPXD010000005">
    <property type="protein sequence ID" value="KAH7354004.1"/>
    <property type="molecule type" value="Genomic_DNA"/>
</dbReference>